<dbReference type="EC" id="2.4.99.28" evidence="19"/>
<dbReference type="AlphaFoldDB" id="A0A1F5Z256"/>
<dbReference type="GO" id="GO:0015648">
    <property type="term" value="F:lipid-linked peptidoglycan transporter activity"/>
    <property type="evidence" value="ECO:0007669"/>
    <property type="project" value="TreeGrafter"/>
</dbReference>
<dbReference type="GO" id="GO:0005886">
    <property type="term" value="C:plasma membrane"/>
    <property type="evidence" value="ECO:0007669"/>
    <property type="project" value="UniProtKB-SubCell"/>
</dbReference>
<feature type="transmembrane region" description="Helical" evidence="21">
    <location>
        <begin position="231"/>
        <end position="251"/>
    </location>
</feature>
<evidence type="ECO:0000256" key="11">
    <source>
        <dbReference type="ARBA" id="ARBA00023136"/>
    </source>
</evidence>
<keyword evidence="5" id="KW-0328">Glycosyltransferase</keyword>
<evidence type="ECO:0000313" key="22">
    <source>
        <dbReference type="EMBL" id="OGG06518.1"/>
    </source>
</evidence>
<evidence type="ECO:0000256" key="17">
    <source>
        <dbReference type="ARBA" id="ARBA00041185"/>
    </source>
</evidence>
<proteinExistence type="inferred from homology"/>
<evidence type="ECO:0000256" key="7">
    <source>
        <dbReference type="ARBA" id="ARBA00022692"/>
    </source>
</evidence>
<feature type="transmembrane region" description="Helical" evidence="21">
    <location>
        <begin position="275"/>
        <end position="296"/>
    </location>
</feature>
<name>A0A1F5Z256_9BACT</name>
<comment type="pathway">
    <text evidence="2">Cell wall biogenesis; peptidoglycan biosynthesis.</text>
</comment>
<keyword evidence="7 21" id="KW-0812">Transmembrane</keyword>
<accession>A0A1F5Z256</accession>
<dbReference type="InterPro" id="IPR001182">
    <property type="entry name" value="FtsW/RodA"/>
</dbReference>
<reference evidence="22 23" key="1">
    <citation type="journal article" date="2016" name="Nat. Commun.">
        <title>Thousands of microbial genomes shed light on interconnected biogeochemical processes in an aquifer system.</title>
        <authorList>
            <person name="Anantharaman K."/>
            <person name="Brown C.T."/>
            <person name="Hug L.A."/>
            <person name="Sharon I."/>
            <person name="Castelle C.J."/>
            <person name="Probst A.J."/>
            <person name="Thomas B.C."/>
            <person name="Singh A."/>
            <person name="Wilkins M.J."/>
            <person name="Karaoz U."/>
            <person name="Brodie E.L."/>
            <person name="Williams K.H."/>
            <person name="Hubbard S.S."/>
            <person name="Banfield J.F."/>
        </authorList>
    </citation>
    <scope>NUCLEOTIDE SEQUENCE [LARGE SCALE GENOMIC DNA]</scope>
</reference>
<evidence type="ECO:0000256" key="18">
    <source>
        <dbReference type="ARBA" id="ARBA00041418"/>
    </source>
</evidence>
<dbReference type="GO" id="GO:0071555">
    <property type="term" value="P:cell wall organization"/>
    <property type="evidence" value="ECO:0007669"/>
    <property type="project" value="UniProtKB-KW"/>
</dbReference>
<evidence type="ECO:0000256" key="12">
    <source>
        <dbReference type="ARBA" id="ARBA00023306"/>
    </source>
</evidence>
<keyword evidence="10 21" id="KW-1133">Transmembrane helix</keyword>
<evidence type="ECO:0000256" key="14">
    <source>
        <dbReference type="ARBA" id="ARBA00032370"/>
    </source>
</evidence>
<evidence type="ECO:0000256" key="10">
    <source>
        <dbReference type="ARBA" id="ARBA00022989"/>
    </source>
</evidence>
<evidence type="ECO:0000256" key="9">
    <source>
        <dbReference type="ARBA" id="ARBA00022984"/>
    </source>
</evidence>
<feature type="transmembrane region" description="Helical" evidence="21">
    <location>
        <begin position="308"/>
        <end position="335"/>
    </location>
</feature>
<dbReference type="InterPro" id="IPR013437">
    <property type="entry name" value="FtsW"/>
</dbReference>
<evidence type="ECO:0000256" key="20">
    <source>
        <dbReference type="ARBA" id="ARBA00049902"/>
    </source>
</evidence>
<dbReference type="PANTHER" id="PTHR30474:SF2">
    <property type="entry name" value="PEPTIDOGLYCAN GLYCOSYLTRANSFERASE FTSW-RELATED"/>
    <property type="match status" value="1"/>
</dbReference>
<dbReference type="Pfam" id="PF01098">
    <property type="entry name" value="FTSW_RODA_SPOVE"/>
    <property type="match status" value="1"/>
</dbReference>
<dbReference type="GO" id="GO:0032153">
    <property type="term" value="C:cell division site"/>
    <property type="evidence" value="ECO:0007669"/>
    <property type="project" value="TreeGrafter"/>
</dbReference>
<evidence type="ECO:0000256" key="4">
    <source>
        <dbReference type="ARBA" id="ARBA00022618"/>
    </source>
</evidence>
<evidence type="ECO:0000256" key="15">
    <source>
        <dbReference type="ARBA" id="ARBA00033270"/>
    </source>
</evidence>
<feature type="transmembrane region" description="Helical" evidence="21">
    <location>
        <begin position="149"/>
        <end position="182"/>
    </location>
</feature>
<dbReference type="GO" id="GO:0008955">
    <property type="term" value="F:peptidoglycan glycosyltransferase activity"/>
    <property type="evidence" value="ECO:0007669"/>
    <property type="project" value="UniProtKB-EC"/>
</dbReference>
<dbReference type="Proteomes" id="UP000177354">
    <property type="component" value="Unassembled WGS sequence"/>
</dbReference>
<keyword evidence="4 22" id="KW-0132">Cell division</keyword>
<keyword evidence="9" id="KW-0573">Peptidoglycan synthesis</keyword>
<dbReference type="EMBL" id="MFJF01000015">
    <property type="protein sequence ID" value="OGG06518.1"/>
    <property type="molecule type" value="Genomic_DNA"/>
</dbReference>
<evidence type="ECO:0000256" key="16">
    <source>
        <dbReference type="ARBA" id="ARBA00038053"/>
    </source>
</evidence>
<evidence type="ECO:0000256" key="5">
    <source>
        <dbReference type="ARBA" id="ARBA00022676"/>
    </source>
</evidence>
<evidence type="ECO:0000256" key="2">
    <source>
        <dbReference type="ARBA" id="ARBA00004752"/>
    </source>
</evidence>
<protein>
    <recommendedName>
        <fullName evidence="17">Probable peptidoglycan glycosyltransferase FtsW</fullName>
        <ecNumber evidence="19">2.4.99.28</ecNumber>
    </recommendedName>
    <alternativeName>
        <fullName evidence="18">Cell division protein FtsW</fullName>
    </alternativeName>
    <alternativeName>
        <fullName evidence="15">Cell wall polymerase</fullName>
    </alternativeName>
    <alternativeName>
        <fullName evidence="14">Peptidoglycan polymerase</fullName>
    </alternativeName>
</protein>
<comment type="similarity">
    <text evidence="16">Belongs to the SEDS family. FtsW subfamily.</text>
</comment>
<comment type="caution">
    <text evidence="22">The sequence shown here is derived from an EMBL/GenBank/DDBJ whole genome shotgun (WGS) entry which is preliminary data.</text>
</comment>
<evidence type="ECO:0000256" key="21">
    <source>
        <dbReference type="SAM" id="Phobius"/>
    </source>
</evidence>
<keyword evidence="13" id="KW-0961">Cell wall biogenesis/degradation</keyword>
<organism evidence="22 23">
    <name type="scientific">Candidatus Gottesmanbacteria bacterium RIFCSPHIGHO2_01_FULL_40_15</name>
    <dbReference type="NCBI Taxonomy" id="1798376"/>
    <lineage>
        <taxon>Bacteria</taxon>
        <taxon>Candidatus Gottesmaniibacteriota</taxon>
    </lineage>
</organism>
<evidence type="ECO:0000313" key="23">
    <source>
        <dbReference type="Proteomes" id="UP000177354"/>
    </source>
</evidence>
<keyword evidence="8" id="KW-0133">Cell shape</keyword>
<dbReference type="GO" id="GO:0008360">
    <property type="term" value="P:regulation of cell shape"/>
    <property type="evidence" value="ECO:0007669"/>
    <property type="project" value="UniProtKB-KW"/>
</dbReference>
<evidence type="ECO:0000256" key="1">
    <source>
        <dbReference type="ARBA" id="ARBA00004651"/>
    </source>
</evidence>
<evidence type="ECO:0000256" key="13">
    <source>
        <dbReference type="ARBA" id="ARBA00023316"/>
    </source>
</evidence>
<sequence>MKKSKNLTYLTQKKKSDFWLLLLTFAFTFFGILMIFEASNVAAFVSFNDKFHFVKDQFLWAVLGFILLIIFSKIHYRKLFVMAVPMLTVTIIALIAVLIPGIGIKALGARRWINLSFFSFQPSELAKISLILYLSAWFTNKEKGRFFHFLFLTGLIVGLVILQPDLGTAVILTAIFLAVYFISNAPLFHFLILLPGAILSVIFLALISPYRYQRLMTFFDPNRDPLGASYHIRQILISLGSGGFIGLGLGASRQKYQYLPEATTDSIFAIIGEEAGFLGTSFIILLFIVFLYRIYLIVKHSPDNYARLLSSGILSLMAFQIIINLGAMVAIFPLTGVPLPFFSYGGSNLIVTLFSVGILLNISKFRVKTK</sequence>
<keyword evidence="3" id="KW-1003">Cell membrane</keyword>
<gene>
    <name evidence="22" type="ORF">A2777_06075</name>
</gene>
<evidence type="ECO:0000256" key="3">
    <source>
        <dbReference type="ARBA" id="ARBA00022475"/>
    </source>
</evidence>
<evidence type="ECO:0000256" key="8">
    <source>
        <dbReference type="ARBA" id="ARBA00022960"/>
    </source>
</evidence>
<keyword evidence="12" id="KW-0131">Cell cycle</keyword>
<feature type="transmembrane region" description="Helical" evidence="21">
    <location>
        <begin position="20"/>
        <end position="45"/>
    </location>
</feature>
<feature type="transmembrane region" description="Helical" evidence="21">
    <location>
        <begin position="83"/>
        <end position="103"/>
    </location>
</feature>
<dbReference type="NCBIfam" id="TIGR02614">
    <property type="entry name" value="ftsW"/>
    <property type="match status" value="1"/>
</dbReference>
<feature type="transmembrane region" description="Helical" evidence="21">
    <location>
        <begin position="188"/>
        <end position="210"/>
    </location>
</feature>
<dbReference type="PANTHER" id="PTHR30474">
    <property type="entry name" value="CELL CYCLE PROTEIN"/>
    <property type="match status" value="1"/>
</dbReference>
<comment type="catalytic activity">
    <reaction evidence="20">
        <text>[GlcNAc-(1-&gt;4)-Mur2Ac(oyl-L-Ala-gamma-D-Glu-L-Lys-D-Ala-D-Ala)](n)-di-trans,octa-cis-undecaprenyl diphosphate + beta-D-GlcNAc-(1-&gt;4)-Mur2Ac(oyl-L-Ala-gamma-D-Glu-L-Lys-D-Ala-D-Ala)-di-trans,octa-cis-undecaprenyl diphosphate = [GlcNAc-(1-&gt;4)-Mur2Ac(oyl-L-Ala-gamma-D-Glu-L-Lys-D-Ala-D-Ala)](n+1)-di-trans,octa-cis-undecaprenyl diphosphate + di-trans,octa-cis-undecaprenyl diphosphate + H(+)</text>
        <dbReference type="Rhea" id="RHEA:23708"/>
        <dbReference type="Rhea" id="RHEA-COMP:9602"/>
        <dbReference type="Rhea" id="RHEA-COMP:9603"/>
        <dbReference type="ChEBI" id="CHEBI:15378"/>
        <dbReference type="ChEBI" id="CHEBI:58405"/>
        <dbReference type="ChEBI" id="CHEBI:60033"/>
        <dbReference type="ChEBI" id="CHEBI:78435"/>
        <dbReference type="EC" id="2.4.99.28"/>
    </reaction>
</comment>
<comment type="subcellular location">
    <subcellularLocation>
        <location evidence="1">Cell membrane</location>
        <topology evidence="1">Multi-pass membrane protein</topology>
    </subcellularLocation>
</comment>
<keyword evidence="11 21" id="KW-0472">Membrane</keyword>
<dbReference type="GO" id="GO:0009252">
    <property type="term" value="P:peptidoglycan biosynthetic process"/>
    <property type="evidence" value="ECO:0007669"/>
    <property type="project" value="UniProtKB-KW"/>
</dbReference>
<evidence type="ECO:0000256" key="19">
    <source>
        <dbReference type="ARBA" id="ARBA00044770"/>
    </source>
</evidence>
<feature type="transmembrane region" description="Helical" evidence="21">
    <location>
        <begin position="57"/>
        <end position="76"/>
    </location>
</feature>
<feature type="transmembrane region" description="Helical" evidence="21">
    <location>
        <begin position="341"/>
        <end position="362"/>
    </location>
</feature>
<dbReference type="GO" id="GO:0051301">
    <property type="term" value="P:cell division"/>
    <property type="evidence" value="ECO:0007669"/>
    <property type="project" value="UniProtKB-KW"/>
</dbReference>
<evidence type="ECO:0000256" key="6">
    <source>
        <dbReference type="ARBA" id="ARBA00022679"/>
    </source>
</evidence>
<feature type="transmembrane region" description="Helical" evidence="21">
    <location>
        <begin position="115"/>
        <end position="137"/>
    </location>
</feature>
<keyword evidence="6" id="KW-0808">Transferase</keyword>